<evidence type="ECO:0000313" key="2">
    <source>
        <dbReference type="EMBL" id="KAF6759871.1"/>
    </source>
</evidence>
<feature type="region of interest" description="Disordered" evidence="1">
    <location>
        <begin position="179"/>
        <end position="215"/>
    </location>
</feature>
<dbReference type="AlphaFoldDB" id="A0A8H6I9Q1"/>
<proteinExistence type="predicted"/>
<dbReference type="EMBL" id="JACGCI010000014">
    <property type="protein sequence ID" value="KAF6759871.1"/>
    <property type="molecule type" value="Genomic_DNA"/>
</dbReference>
<reference evidence="2 3" key="1">
    <citation type="submission" date="2020-07" db="EMBL/GenBank/DDBJ databases">
        <title>Comparative genomics of pyrophilous fungi reveals a link between fire events and developmental genes.</title>
        <authorList>
            <consortium name="DOE Joint Genome Institute"/>
            <person name="Steindorff A.S."/>
            <person name="Carver A."/>
            <person name="Calhoun S."/>
            <person name="Stillman K."/>
            <person name="Liu H."/>
            <person name="Lipzen A."/>
            <person name="Pangilinan J."/>
            <person name="Labutti K."/>
            <person name="Bruns T.D."/>
            <person name="Grigoriev I.V."/>
        </authorList>
    </citation>
    <scope>NUCLEOTIDE SEQUENCE [LARGE SCALE GENOMIC DNA]</scope>
    <source>
        <strain evidence="2 3">CBS 144469</strain>
    </source>
</reference>
<dbReference type="OrthoDB" id="3260134at2759"/>
<feature type="region of interest" description="Disordered" evidence="1">
    <location>
        <begin position="586"/>
        <end position="606"/>
    </location>
</feature>
<feature type="region of interest" description="Disordered" evidence="1">
    <location>
        <begin position="389"/>
        <end position="487"/>
    </location>
</feature>
<feature type="compositionally biased region" description="Acidic residues" evidence="1">
    <location>
        <begin position="430"/>
        <end position="446"/>
    </location>
</feature>
<comment type="caution">
    <text evidence="2">The sequence shown here is derived from an EMBL/GenBank/DDBJ whole genome shotgun (WGS) entry which is preliminary data.</text>
</comment>
<feature type="compositionally biased region" description="Basic and acidic residues" evidence="1">
    <location>
        <begin position="187"/>
        <end position="202"/>
    </location>
</feature>
<feature type="region of interest" description="Disordered" evidence="1">
    <location>
        <begin position="532"/>
        <end position="551"/>
    </location>
</feature>
<keyword evidence="3" id="KW-1185">Reference proteome</keyword>
<evidence type="ECO:0000313" key="3">
    <source>
        <dbReference type="Proteomes" id="UP000521943"/>
    </source>
</evidence>
<evidence type="ECO:0000256" key="1">
    <source>
        <dbReference type="SAM" id="MobiDB-lite"/>
    </source>
</evidence>
<dbReference type="Proteomes" id="UP000521943">
    <property type="component" value="Unassembled WGS sequence"/>
</dbReference>
<sequence>MVGANYMGGKRLANFRWLDRGLVDMRCRNAIRFKGKDRDERLQKTFFGKQRLQLLSKGLLSSGIVTDRRGQSEAKTGAGIADISFAHARQKIPVDGAGSSTQERQTMSWIPEPTQVGKGLYSSPLKRFGAHISAPGKARAKILQALDVSEPFALKNILQRIRNTPDLAGLSRLKPAVTTTKQAPSYKADKWTQDQEEMKDQYSDDDYSMQPQSDWSELPSFGDFMDGQDEEQWNQDLGSQSFPARDRSERPFSGYHKMMRTPSPPVFNPEGTPEYGDGEYHFFDNHSDPDRIVATSSSRPYQALSSPPTSAVERSIRLGTKMTGTPSYSPISLEEVSDCQNEELDEDVFDERGLPSYIRLPSPSQPKRPGSVYGTLFLQPDPWSAIGDILGDGMEFPKDSENLGNEVRASERGNRASDWSNSGKGQESATDGEEEENERQEYEEVGAEVGAQELSQEEEHYASEDLEFDEARGSASGPASEGEDYPGIEMLSNSAIDREGPWYDREGPWYDREGPWYDEMFDRRREDRPLSPELVSQLNCPDVDGRESSNHRTHVDYGEQEYAPTPSFEQHMESVLKNCAAEENLLFSSPMPSPNIPSPPTQAIEEQDPEEIVAPFAADGFDEPGESPIVKAQLAPNDRRSLNLLDVPELEEIDGRYVGPSLFDDDMDEEEL</sequence>
<name>A0A8H6I9Q1_9AGAR</name>
<protein>
    <submittedName>
        <fullName evidence="2">Uncharacterized protein</fullName>
    </submittedName>
</protein>
<accession>A0A8H6I9Q1</accession>
<organism evidence="2 3">
    <name type="scientific">Ephemerocybe angulata</name>
    <dbReference type="NCBI Taxonomy" id="980116"/>
    <lineage>
        <taxon>Eukaryota</taxon>
        <taxon>Fungi</taxon>
        <taxon>Dikarya</taxon>
        <taxon>Basidiomycota</taxon>
        <taxon>Agaricomycotina</taxon>
        <taxon>Agaricomycetes</taxon>
        <taxon>Agaricomycetidae</taxon>
        <taxon>Agaricales</taxon>
        <taxon>Agaricineae</taxon>
        <taxon>Psathyrellaceae</taxon>
        <taxon>Ephemerocybe</taxon>
    </lineage>
</organism>
<feature type="compositionally biased region" description="Pro residues" evidence="1">
    <location>
        <begin position="591"/>
        <end position="600"/>
    </location>
</feature>
<feature type="compositionally biased region" description="Polar residues" evidence="1">
    <location>
        <begin position="417"/>
        <end position="429"/>
    </location>
</feature>
<gene>
    <name evidence="2" type="ORF">DFP72DRAFT_1166707</name>
</gene>